<evidence type="ECO:0000313" key="26">
    <source>
        <dbReference type="Proteomes" id="UP000005640"/>
    </source>
</evidence>
<keyword evidence="13" id="KW-0675">Receptor</keyword>
<dbReference type="CDD" id="cd08313">
    <property type="entry name" value="Death_TNFR1"/>
    <property type="match status" value="1"/>
</dbReference>
<dbReference type="InterPro" id="IPR033994">
    <property type="entry name" value="TNFRSF1A_death"/>
</dbReference>
<dbReference type="GO" id="GO:0005031">
    <property type="term" value="F:tumor necrosis factor receptor activity"/>
    <property type="evidence" value="ECO:0007669"/>
    <property type="project" value="InterPro"/>
</dbReference>
<reference evidence="25 26" key="1">
    <citation type="journal article" date="2001" name="Nature">
        <title>Initial sequencing and analysis of the human genome.</title>
        <authorList>
            <consortium name="International Human Genome Sequencing Consortium"/>
            <person name="Lander E.S."/>
            <person name="Linton L.M."/>
            <person name="Birren B."/>
            <person name="Nusbaum C."/>
            <person name="Zody M.C."/>
            <person name="Baldwin J."/>
            <person name="Devon K."/>
            <person name="Dewar K."/>
            <person name="Doyle M."/>
            <person name="FitzHugh W."/>
            <person name="Funke R."/>
            <person name="Gage D."/>
            <person name="Harris K."/>
            <person name="Heaford A."/>
            <person name="Howland J."/>
            <person name="Kann L."/>
            <person name="Lehoczky J."/>
            <person name="LeVine R."/>
            <person name="McEwan P."/>
            <person name="McKernan K."/>
            <person name="Meldrim J."/>
            <person name="Mesirov J.P."/>
            <person name="Miranda C."/>
            <person name="Morris W."/>
            <person name="Naylor J."/>
            <person name="Raymond C."/>
            <person name="Rosetti M."/>
            <person name="Santos R."/>
            <person name="Sheridan A."/>
            <person name="Sougnez C."/>
            <person name="Stange-Thomann N."/>
            <person name="Stojanovic N."/>
            <person name="Subramanian A."/>
            <person name="Wyman D."/>
            <person name="Rogers J."/>
            <person name="Sulston J."/>
            <person name="Ainscough R."/>
            <person name="Beck S."/>
            <person name="Bentley D."/>
            <person name="Burton J."/>
            <person name="Clee C."/>
            <person name="Carter N."/>
            <person name="Coulson A."/>
            <person name="Deadman R."/>
            <person name="Deloukas P."/>
            <person name="Dunham A."/>
            <person name="Dunham I."/>
            <person name="Durbin R."/>
            <person name="French L."/>
            <person name="Grafham D."/>
            <person name="Gregory S."/>
            <person name="Hubbard T."/>
            <person name="Humphray S."/>
            <person name="Hunt A."/>
            <person name="Jones M."/>
            <person name="Lloyd C."/>
            <person name="McMurray A."/>
            <person name="Matthews L."/>
            <person name="Mercer S."/>
            <person name="Milne S."/>
            <person name="Mullikin J.C."/>
            <person name="Mungall A."/>
            <person name="Plumb R."/>
            <person name="Ross M."/>
            <person name="Shownkeen R."/>
            <person name="Sims S."/>
            <person name="Waterston R.H."/>
            <person name="Wilson R.K."/>
            <person name="Hillier L.W."/>
            <person name="McPherson J.D."/>
            <person name="Marra M.A."/>
            <person name="Mardis E.R."/>
            <person name="Fulton L.A."/>
            <person name="Chinwalla A.T."/>
            <person name="Pepin K.H."/>
            <person name="Gish W.R."/>
            <person name="Chissoe S.L."/>
            <person name="Wendl M.C."/>
            <person name="Delehaunty K.D."/>
            <person name="Miner T.L."/>
            <person name="Delehaunty A."/>
            <person name="Kramer J.B."/>
            <person name="Cook L.L."/>
            <person name="Fulton R.S."/>
            <person name="Johnson D.L."/>
            <person name="Minx P.J."/>
            <person name="Clifton S.W."/>
            <person name="Hawkins T."/>
            <person name="Branscomb E."/>
            <person name="Predki P."/>
            <person name="Richardson P."/>
            <person name="Wenning S."/>
            <person name="Slezak T."/>
            <person name="Doggett N."/>
            <person name="Cheng J.F."/>
            <person name="Olsen A."/>
            <person name="Lucas S."/>
            <person name="Elkin C."/>
            <person name="Uberbacher E."/>
            <person name="Frazier M."/>
            <person name="Gibbs R.A."/>
            <person name="Muzny D.M."/>
            <person name="Scherer S.E."/>
            <person name="Bouck J.B."/>
            <person name="Sodergren E.J."/>
            <person name="Worley K.C."/>
            <person name="Rives C.M."/>
            <person name="Gorrell J.H."/>
            <person name="Metzker M.L."/>
            <person name="Naylor S.L."/>
            <person name="Kucherlapati R.S."/>
            <person name="Nelson D.L."/>
            <person name="Weinstock G.M."/>
            <person name="Sakaki Y."/>
            <person name="Fujiyama A."/>
            <person name="Hattori M."/>
            <person name="Yada T."/>
            <person name="Toyoda A."/>
            <person name="Itoh T."/>
            <person name="Kawagoe C."/>
            <person name="Watanabe H."/>
            <person name="Totoki Y."/>
            <person name="Taylor T."/>
            <person name="Weissenbach J."/>
            <person name="Heilig R."/>
            <person name="Saurin W."/>
            <person name="Artiguenave F."/>
            <person name="Brottier P."/>
            <person name="Bruls T."/>
            <person name="Pelletier E."/>
            <person name="Robert C."/>
            <person name="Wincker P."/>
            <person name="Smith D.R."/>
            <person name="Doucette-Stamm L."/>
            <person name="Rubenfield M."/>
            <person name="Weinstock K."/>
            <person name="Lee H.M."/>
            <person name="Dubois J."/>
            <person name="Rosenthal A."/>
            <person name="Platzer M."/>
            <person name="Nyakatura G."/>
            <person name="Taudien S."/>
            <person name="Rump A."/>
            <person name="Yang H."/>
            <person name="Yu J."/>
            <person name="Wang J."/>
            <person name="Huang G."/>
            <person name="Gu J."/>
            <person name="Hood L."/>
            <person name="Rowen L."/>
            <person name="Madan A."/>
            <person name="Qin S."/>
            <person name="Davis R.W."/>
            <person name="Federspiel N.A."/>
            <person name="Abola A.P."/>
            <person name="Proctor M.J."/>
            <person name="Myers R.M."/>
            <person name="Schmutz J."/>
            <person name="Dickson M."/>
            <person name="Grimwood J."/>
            <person name="Cox D.R."/>
            <person name="Olson M.V."/>
            <person name="Kaul R."/>
            <person name="Raymond C."/>
            <person name="Shimizu N."/>
            <person name="Kawasaki K."/>
            <person name="Minoshima S."/>
            <person name="Evans G.A."/>
            <person name="Athanasiou M."/>
            <person name="Schultz R."/>
            <person name="Roe B.A."/>
            <person name="Chen F."/>
            <person name="Pan H."/>
            <person name="Ramser J."/>
            <person name="Lehrach H."/>
            <person name="Reinhardt R."/>
            <person name="McCombie W.R."/>
            <person name="de la Bastide M."/>
            <person name="Dedhia N."/>
            <person name="Blocker H."/>
            <person name="Hornischer K."/>
            <person name="Nordsiek G."/>
            <person name="Agarwala R."/>
            <person name="Aravind L."/>
            <person name="Bailey J.A."/>
            <person name="Bateman A."/>
            <person name="Batzoglou S."/>
            <person name="Birney E."/>
            <person name="Bork P."/>
            <person name="Brown D.G."/>
            <person name="Burge C.B."/>
            <person name="Cerutti L."/>
            <person name="Chen H.C."/>
            <person name="Church D."/>
            <person name="Clamp M."/>
            <person name="Copley R.R."/>
            <person name="Doerks T."/>
            <person name="Eddy S.R."/>
            <person name="Eichler E.E."/>
            <person name="Furey T.S."/>
            <person name="Galagan J."/>
            <person name="Gilbert J.G."/>
            <person name="Harmon C."/>
            <person name="Hayashizaki Y."/>
            <person name="Haussler D."/>
            <person name="Hermjakob H."/>
            <person name="Hokamp K."/>
            <person name="Jang W."/>
            <person name="Johnson L.S."/>
            <person name="Jones T.A."/>
            <person name="Kasif S."/>
            <person name="Kaspryzk A."/>
            <person name="Kennedy S."/>
            <person name="Kent W.J."/>
            <person name="Kitts P."/>
            <person name="Koonin E.V."/>
            <person name="Korf I."/>
            <person name="Kulp D."/>
            <person name="Lancet D."/>
            <person name="Lowe T.M."/>
            <person name="McLysaght A."/>
            <person name="Mikkelsen T."/>
            <person name="Moran J.V."/>
            <person name="Mulder N."/>
            <person name="Pollara V.J."/>
            <person name="Ponting C.P."/>
            <person name="Schuler G."/>
            <person name="Schultz J."/>
            <person name="Slater G."/>
            <person name="Smit A.F."/>
            <person name="Stupka E."/>
            <person name="Szustakowski J."/>
            <person name="Thierry-Mieg D."/>
            <person name="Thierry-Mieg J."/>
            <person name="Wagner L."/>
            <person name="Wallis J."/>
            <person name="Wheeler R."/>
            <person name="Williams A."/>
            <person name="Wolf Y.I."/>
            <person name="Wolfe K.H."/>
            <person name="Yang S.P."/>
            <person name="Yeh R.F."/>
            <person name="Collins F."/>
            <person name="Guyer M.S."/>
            <person name="Peterson J."/>
            <person name="Felsenfeld A."/>
            <person name="Wetterstrand K.A."/>
            <person name="Patrinos A."/>
            <person name="Morgan M.J."/>
            <person name="de Jong P."/>
            <person name="Catanese J.J."/>
            <person name="Osoegawa K."/>
            <person name="Shizuya H."/>
            <person name="Choi S."/>
            <person name="Chen Y.J."/>
        </authorList>
    </citation>
    <scope>NUCLEOTIDE SEQUENCE [LARGE SCALE GENOMIC DNA]</scope>
</reference>
<feature type="disulfide bond" evidence="19">
    <location>
        <begin position="59"/>
        <end position="72"/>
    </location>
</feature>
<evidence type="ECO:0007829" key="27">
    <source>
        <dbReference type="PeptideAtlas" id="F5H6V7"/>
    </source>
</evidence>
<evidence type="ECO:0000256" key="14">
    <source>
        <dbReference type="ARBA" id="ARBA00023180"/>
    </source>
</evidence>
<reference evidence="25" key="5">
    <citation type="submission" date="2025-09" db="UniProtKB">
        <authorList>
            <consortium name="Ensembl"/>
        </authorList>
    </citation>
    <scope>IDENTIFICATION</scope>
</reference>
<evidence type="ECO:0000256" key="21">
    <source>
        <dbReference type="SAM" id="Phobius"/>
    </source>
</evidence>
<evidence type="ECO:0000256" key="16">
    <source>
        <dbReference type="ARBA" id="ARBA00031535"/>
    </source>
</evidence>
<comment type="caution">
    <text evidence="19">Lacks conserved residue(s) required for the propagation of feature annotation.</text>
</comment>
<dbReference type="UCSC" id="uc058kdd.1">
    <property type="organism name" value="human"/>
</dbReference>
<evidence type="ECO:0000256" key="9">
    <source>
        <dbReference type="ARBA" id="ARBA00022989"/>
    </source>
</evidence>
<dbReference type="PRINTS" id="PR01918">
    <property type="entry name" value="TNFACTORR1A"/>
</dbReference>
<dbReference type="InterPro" id="IPR033993">
    <property type="entry name" value="TNFRSF1A_N"/>
</dbReference>
<keyword evidence="7 22" id="KW-0732">Signal</keyword>
<dbReference type="GO" id="GO:0005886">
    <property type="term" value="C:plasma membrane"/>
    <property type="evidence" value="ECO:0007669"/>
    <property type="project" value="UniProtKB-SubCell"/>
</dbReference>
<dbReference type="SUPFAM" id="SSF57586">
    <property type="entry name" value="TNF receptor-like"/>
    <property type="match status" value="3"/>
</dbReference>
<dbReference type="HGNC" id="HGNC:11916">
    <property type="gene designation" value="TNFRSF1A"/>
</dbReference>
<dbReference type="GeneTree" id="ENSGT00940000159540"/>
<dbReference type="FunFam" id="2.10.50.10:FF:000020">
    <property type="entry name" value="Tumor necrosis factor receptor superfamily member 1A"/>
    <property type="match status" value="1"/>
</dbReference>
<evidence type="ECO:0000256" key="19">
    <source>
        <dbReference type="PROSITE-ProRule" id="PRU00206"/>
    </source>
</evidence>
<dbReference type="SUPFAM" id="SSF47986">
    <property type="entry name" value="DEATH domain"/>
    <property type="match status" value="1"/>
</dbReference>
<dbReference type="SMART" id="SM00208">
    <property type="entry name" value="TNFR"/>
    <property type="match status" value="4"/>
</dbReference>
<evidence type="ECO:0000313" key="25">
    <source>
        <dbReference type="Ensembl" id="ENSP00000413224.3"/>
    </source>
</evidence>
<dbReference type="SMART" id="SM00005">
    <property type="entry name" value="DEATH"/>
    <property type="match status" value="1"/>
</dbReference>
<evidence type="ECO:0000256" key="1">
    <source>
        <dbReference type="ARBA" id="ARBA00004251"/>
    </source>
</evidence>
<reference evidence="25 26" key="2">
    <citation type="journal article" date="2004" name="Nature">
        <title>Finishing the euchromatic sequence of the human genome.</title>
        <authorList>
            <consortium name="International Human Genome Sequencing Consortium"/>
        </authorList>
    </citation>
    <scope>NUCLEOTIDE SEQUENCE [LARGE SCALE GENOMIC DNA]</scope>
</reference>
<dbReference type="GO" id="GO:0006915">
    <property type="term" value="P:apoptotic process"/>
    <property type="evidence" value="ECO:0007669"/>
    <property type="project" value="UniProtKB-KW"/>
</dbReference>
<feature type="signal peptide" evidence="22">
    <location>
        <begin position="1"/>
        <end position="29"/>
    </location>
</feature>
<evidence type="ECO:0000256" key="5">
    <source>
        <dbReference type="ARBA" id="ARBA00022692"/>
    </source>
</evidence>
<evidence type="ECO:0000256" key="12">
    <source>
        <dbReference type="ARBA" id="ARBA00023157"/>
    </source>
</evidence>
<evidence type="ECO:0000256" key="3">
    <source>
        <dbReference type="ARBA" id="ARBA00016302"/>
    </source>
</evidence>
<reference evidence="25 26" key="3">
    <citation type="journal article" date="2006" name="Nature">
        <title>The finished DNA sequence of human chromosome 12.</title>
        <authorList>
            <consortium name="Baylor College of Medicine Human Genome Sequencing Center Sequence Production Team"/>
            <person name="Scherer S.E."/>
            <person name="Muzny D.M."/>
            <person name="Buhay C.J."/>
            <person name="Chen R."/>
            <person name="Cree A."/>
            <person name="Ding Y."/>
            <person name="Dugan-Rocha S."/>
            <person name="Gill R."/>
            <person name="Gunaratne P."/>
            <person name="Harris R.A."/>
            <person name="Hawes A.C."/>
            <person name="Hernandez J."/>
            <person name="Hodgson A.V."/>
            <person name="Hume J."/>
            <person name="Jackson A."/>
            <person name="Khan Z.M."/>
            <person name="Kovar-Smith C."/>
            <person name="Lewis L.R."/>
            <person name="Lozado R.J."/>
            <person name="Metzker M.L."/>
            <person name="Milosavljevic A."/>
            <person name="Miner G.R."/>
            <person name="Montgomery K.T."/>
            <person name="Morgan M.B."/>
            <person name="Nazareth L.V."/>
            <person name="Scott G."/>
            <person name="Sodergren E."/>
            <person name="Song X.Z."/>
            <person name="Steffen D."/>
            <person name="Lovering R.C."/>
            <person name="Wheeler D.A."/>
            <person name="Worley K.C."/>
            <person name="Yuan Y."/>
            <person name="Zhang Z."/>
            <person name="Adams C.Q."/>
            <person name="Ansari-Lari M.A."/>
            <person name="Ayele M."/>
            <person name="Brown M.J."/>
            <person name="Chen G."/>
            <person name="Chen Z."/>
            <person name="Clerc-Blankenburg K.P."/>
            <person name="Davis C."/>
            <person name="Delgado O."/>
            <person name="Dinh H.H."/>
            <person name="Draper H."/>
            <person name="Gonzalez-Garay M.L."/>
            <person name="Havlak P."/>
            <person name="Jackson L.R."/>
            <person name="Jacob L.S."/>
            <person name="Kelly S.H."/>
            <person name="Li L."/>
            <person name="Li Z."/>
            <person name="Liu J."/>
            <person name="Liu W."/>
            <person name="Lu J."/>
            <person name="Maheshwari M."/>
            <person name="Nguyen B.V."/>
            <person name="Okwuonu G.O."/>
            <person name="Pasternak S."/>
            <person name="Perez L.M."/>
            <person name="Plopper F.J."/>
            <person name="Santibanez J."/>
            <person name="Shen H."/>
            <person name="Tabor P.E."/>
            <person name="Verduzco D."/>
            <person name="Waldron L."/>
            <person name="Wang Q."/>
            <person name="Williams G.A."/>
            <person name="Zhang J."/>
            <person name="Zhou J."/>
            <person name="Allen C.C."/>
            <person name="Amin A.G."/>
            <person name="Anyalebechi V."/>
            <person name="Bailey M."/>
            <person name="Barbaria J.A."/>
            <person name="Bimage K.E."/>
            <person name="Bryant N.P."/>
            <person name="Burch P.E."/>
            <person name="Burkett C.E."/>
            <person name="Burrell K.L."/>
            <person name="Calderon E."/>
            <person name="Cardenas V."/>
            <person name="Carter K."/>
            <person name="Casias K."/>
            <person name="Cavazos I."/>
            <person name="Cavazos S.R."/>
            <person name="Ceasar H."/>
            <person name="Chacko J."/>
            <person name="Chan S.N."/>
            <person name="Chavez D."/>
            <person name="Christopoulos C."/>
            <person name="Chu J."/>
            <person name="Cockrell R."/>
            <person name="Cox C.D."/>
            <person name="Dang M."/>
            <person name="Dathorne S.R."/>
            <person name="David R."/>
            <person name="Davis C.M."/>
            <person name="Davy-Carroll L."/>
            <person name="Deshazo D.R."/>
            <person name="Donlin J.E."/>
            <person name="D'Souza L."/>
            <person name="Eaves K.A."/>
            <person name="Egan A."/>
            <person name="Emery-Cohen A.J."/>
            <person name="Escotto M."/>
            <person name="Flagg N."/>
            <person name="Forbes L.D."/>
            <person name="Gabisi A.M."/>
            <person name="Garza M."/>
            <person name="Hamilton C."/>
            <person name="Henderson N."/>
            <person name="Hernandez O."/>
            <person name="Hines S."/>
            <person name="Hogues M.E."/>
            <person name="Huang M."/>
            <person name="Idlebird D.G."/>
            <person name="Johnson R."/>
            <person name="Jolivet A."/>
            <person name="Jones S."/>
            <person name="Kagan R."/>
            <person name="King L.M."/>
            <person name="Leal B."/>
            <person name="Lebow H."/>
            <person name="Lee S."/>
            <person name="LeVan J.M."/>
            <person name="Lewis L.C."/>
            <person name="London P."/>
            <person name="Lorensuhewa L.M."/>
            <person name="Loulseged H."/>
            <person name="Lovett D.A."/>
            <person name="Lucier A."/>
            <person name="Lucier R.L."/>
            <person name="Ma J."/>
            <person name="Madu R.C."/>
            <person name="Mapua P."/>
            <person name="Martindale A.D."/>
            <person name="Martinez E."/>
            <person name="Massey E."/>
            <person name="Mawhiney S."/>
            <person name="Meador M.G."/>
            <person name="Mendez S."/>
            <person name="Mercado C."/>
            <person name="Mercado I.C."/>
            <person name="Merritt C.E."/>
            <person name="Miner Z.L."/>
            <person name="Minja E."/>
            <person name="Mitchell T."/>
            <person name="Mohabbat F."/>
            <person name="Mohabbat K."/>
            <person name="Montgomery B."/>
            <person name="Moore N."/>
            <person name="Morris S."/>
            <person name="Munidasa M."/>
            <person name="Ngo R.N."/>
            <person name="Nguyen N.B."/>
            <person name="Nickerson E."/>
            <person name="Nwaokelemeh O.O."/>
            <person name="Nwokenkwo S."/>
            <person name="Obregon M."/>
            <person name="Oguh M."/>
            <person name="Oragunye N."/>
            <person name="Oviedo R.J."/>
            <person name="Parish B.J."/>
            <person name="Parker D.N."/>
            <person name="Parrish J."/>
            <person name="Parks K.L."/>
            <person name="Paul H.A."/>
            <person name="Payton B.A."/>
            <person name="Perez A."/>
            <person name="Perrin W."/>
            <person name="Pickens A."/>
            <person name="Primus E.L."/>
            <person name="Pu L.L."/>
            <person name="Puazo M."/>
            <person name="Quiles M.M."/>
            <person name="Quiroz J.B."/>
            <person name="Rabata D."/>
            <person name="Reeves K."/>
            <person name="Ruiz S.J."/>
            <person name="Shao H."/>
            <person name="Sisson I."/>
            <person name="Sonaike T."/>
            <person name="Sorelle R.P."/>
            <person name="Sutton A.E."/>
            <person name="Svatek A.F."/>
            <person name="Svetz L.A."/>
            <person name="Tamerisa K.S."/>
            <person name="Taylor T.R."/>
            <person name="Teague B."/>
            <person name="Thomas N."/>
            <person name="Thorn R.D."/>
            <person name="Trejos Z.Y."/>
            <person name="Trevino B.K."/>
            <person name="Ukegbu O.N."/>
            <person name="Urban J.B."/>
            <person name="Vasquez L.I."/>
            <person name="Vera V.A."/>
            <person name="Villasana D.M."/>
            <person name="Wang L."/>
            <person name="Ward-Moore S."/>
            <person name="Warren J.T."/>
            <person name="Wei X."/>
            <person name="White F."/>
            <person name="Williamson A.L."/>
            <person name="Wleczyk R."/>
            <person name="Wooden H.S."/>
            <person name="Wooden S.H."/>
            <person name="Yen J."/>
            <person name="Yoon L."/>
            <person name="Yoon V."/>
            <person name="Zorrilla S.E."/>
            <person name="Nelson D."/>
            <person name="Kucherlapati R."/>
            <person name="Weinstock G."/>
            <person name="Gibbs R.A."/>
            <person name="null."/>
        </authorList>
    </citation>
    <scope>NUCLEOTIDE SEQUENCE [LARGE SCALE GENOMIC DNA]</scope>
</reference>
<dbReference type="AlphaFoldDB" id="F5H6V7"/>
<reference evidence="25" key="4">
    <citation type="submission" date="2025-08" db="UniProtKB">
        <authorList>
            <consortium name="Ensembl"/>
        </authorList>
    </citation>
    <scope>IDENTIFICATION</scope>
</reference>
<evidence type="ECO:0000256" key="15">
    <source>
        <dbReference type="ARBA" id="ARBA00030825"/>
    </source>
</evidence>
<dbReference type="Pfam" id="PF00020">
    <property type="entry name" value="TNFR_c6"/>
    <property type="match status" value="1"/>
</dbReference>
<feature type="transmembrane region" description="Helical" evidence="21">
    <location>
        <begin position="285"/>
        <end position="307"/>
    </location>
</feature>
<gene>
    <name evidence="25" type="primary">TNFRSF1A</name>
</gene>
<evidence type="ECO:0000256" key="6">
    <source>
        <dbReference type="ARBA" id="ARBA00022703"/>
    </source>
</evidence>
<dbReference type="Proteomes" id="UP000005640">
    <property type="component" value="Chromosome 12"/>
</dbReference>
<dbReference type="CDD" id="cd10576">
    <property type="entry name" value="TNFRSF1A"/>
    <property type="match status" value="1"/>
</dbReference>
<keyword evidence="11 21" id="KW-0472">Membrane</keyword>
<feature type="disulfide bond" evidence="19">
    <location>
        <begin position="84"/>
        <end position="99"/>
    </location>
</feature>
<keyword evidence="8" id="KW-0677">Repeat</keyword>
<dbReference type="PROSITE" id="PS50050">
    <property type="entry name" value="TNFR_NGFR_2"/>
    <property type="match status" value="2"/>
</dbReference>
<keyword evidence="5 21" id="KW-0812">Transmembrane</keyword>
<evidence type="ECO:0000256" key="13">
    <source>
        <dbReference type="ARBA" id="ARBA00023170"/>
    </source>
</evidence>
<dbReference type="Antibodypedia" id="1320">
    <property type="antibodies" value="1505 antibodies from 50 providers"/>
</dbReference>
<dbReference type="GO" id="GO:0000139">
    <property type="term" value="C:Golgi membrane"/>
    <property type="evidence" value="ECO:0007669"/>
    <property type="project" value="UniProtKB-SubCell"/>
</dbReference>
<name>F5H6V7_HUMAN</name>
<evidence type="ECO:0000256" key="4">
    <source>
        <dbReference type="ARBA" id="ARBA00022475"/>
    </source>
</evidence>
<keyword evidence="12 19" id="KW-1015">Disulfide bond</keyword>
<keyword evidence="4" id="KW-1003">Cell membrane</keyword>
<dbReference type="ExpressionAtlas" id="F5H6V7">
    <property type="expression patterns" value="baseline and differential"/>
</dbReference>
<dbReference type="EMBL" id="KF455591">
    <property type="status" value="NOT_ANNOTATED_CDS"/>
    <property type="molecule type" value="Genomic_DNA"/>
</dbReference>
<organism evidence="25 26">
    <name type="scientific">Homo sapiens</name>
    <name type="common">Human</name>
    <dbReference type="NCBI Taxonomy" id="9606"/>
    <lineage>
        <taxon>Eukaryota</taxon>
        <taxon>Metazoa</taxon>
        <taxon>Chordata</taxon>
        <taxon>Craniata</taxon>
        <taxon>Vertebrata</taxon>
        <taxon>Euteleostomi</taxon>
        <taxon>Mammalia</taxon>
        <taxon>Eutheria</taxon>
        <taxon>Euarchontoglires</taxon>
        <taxon>Primates</taxon>
        <taxon>Haplorrhini</taxon>
        <taxon>Catarrhini</taxon>
        <taxon>Hominidae</taxon>
        <taxon>Homo</taxon>
    </lineage>
</organism>
<evidence type="ECO:0007829" key="28">
    <source>
        <dbReference type="ProteomicsDB" id="F5H6V7"/>
    </source>
</evidence>
<evidence type="ECO:0000256" key="17">
    <source>
        <dbReference type="ARBA" id="ARBA00031548"/>
    </source>
</evidence>
<dbReference type="OpenTargets" id="ENSG00000067182"/>
<sequence length="528" mass="58412">MGLSTVPDLLLPLVLLELLVGIYPSGVIGLVPHLGDREKRDSVCPQGKYIHPQNNSICCTKCHKGTYLYNDCPGPGQDTDCRECESGSFTASENHLRHCLSCSKCRKEMGQVEISSCTVDRDTVCGCRKNQYRHYWSENLFQCFNCSLCLNGTVHLSCERSSPEAKPSPHPRGWPLPHAVALPFLPPPVFCGSDNQLLSGRPHPVPRHFLCPVGWGCRRFSFSCAALLPTGQEKQNTVCTCHAGFFLRENECVSCSNCKKSLECTKLCLPQIENVKGTEDSGTTVLLPLVIFFGLCLLSLLFIGLMYRYQRWKSKLYSIVCGKSTPEKEGELEGTTTKPLAPNPSFSPTPGFTPTLGFSPVPSSTFTSSSTYTPGDCPNFAAPRREVAPPYQGADPILATALASDPIPNPLQKWEDSAHKPQSLDTDDPATLYAVVENVPPLRWKEFVRRLGLSDHEIDRLELQNGRCLREAQYSMLATWRRRTPRREATLELLGRVLRDMDLLGCLEDIEEALCGPAALPPAPSLLR</sequence>
<feature type="repeat" description="TNFR-Cys" evidence="19">
    <location>
        <begin position="83"/>
        <end position="125"/>
    </location>
</feature>
<evidence type="ECO:0000256" key="22">
    <source>
        <dbReference type="SAM" id="SignalP"/>
    </source>
</evidence>
<dbReference type="InterPro" id="IPR000488">
    <property type="entry name" value="Death_dom"/>
</dbReference>
<evidence type="ECO:0000256" key="7">
    <source>
        <dbReference type="ARBA" id="ARBA00022729"/>
    </source>
</evidence>
<dbReference type="FunFam" id="1.10.533.10:FF:000044">
    <property type="entry name" value="Tumor necrosis factor receptor superfamily member 1A"/>
    <property type="match status" value="1"/>
</dbReference>
<dbReference type="SMR" id="F5H6V7"/>
<comment type="subcellular location">
    <subcellularLocation>
        <location evidence="1">Cell membrane</location>
        <topology evidence="1">Single-pass type I membrane protein</topology>
    </subcellularLocation>
    <subcellularLocation>
        <location evidence="2">Golgi apparatus membrane</location>
        <topology evidence="2">Single-pass type I membrane protein</topology>
    </subcellularLocation>
</comment>
<dbReference type="GO" id="GO:0006693">
    <property type="term" value="P:prostaglandin metabolic process"/>
    <property type="evidence" value="ECO:0007669"/>
    <property type="project" value="InterPro"/>
</dbReference>
<feature type="domain" description="TNFR-Cys" evidence="24">
    <location>
        <begin position="83"/>
        <end position="125"/>
    </location>
</feature>
<keyword evidence="6" id="KW-0053">Apoptosis</keyword>
<feature type="repeat" description="TNFR-Cys" evidence="19">
    <location>
        <begin position="43"/>
        <end position="81"/>
    </location>
</feature>
<evidence type="ECO:0000256" key="10">
    <source>
        <dbReference type="ARBA" id="ARBA00023034"/>
    </source>
</evidence>
<dbReference type="PANTHER" id="PTHR46861">
    <property type="entry name" value="TUMOR NECROSIS FACTOR RECEPTOR SUPERFAMILY MEMBER 1A"/>
    <property type="match status" value="1"/>
</dbReference>
<feature type="domain" description="TNFR-Cys" evidence="24">
    <location>
        <begin position="43"/>
        <end position="81"/>
    </location>
</feature>
<evidence type="ECO:0000259" key="23">
    <source>
        <dbReference type="PROSITE" id="PS50017"/>
    </source>
</evidence>
<evidence type="ECO:0000259" key="24">
    <source>
        <dbReference type="PROSITE" id="PS50050"/>
    </source>
</evidence>
<dbReference type="Gene3D" id="2.10.50.10">
    <property type="entry name" value="Tumor Necrosis Factor Receptor, subunit A, domain 2"/>
    <property type="match status" value="2"/>
</dbReference>
<keyword evidence="14" id="KW-0325">Glycoprotein</keyword>
<evidence type="ECO:0000256" key="8">
    <source>
        <dbReference type="ARBA" id="ARBA00022737"/>
    </source>
</evidence>
<keyword evidence="27 28" id="KW-1267">Proteomics identification</keyword>
<dbReference type="VEuPathDB" id="HostDB:ENSG00000067182"/>
<feature type="region of interest" description="Disordered" evidence="20">
    <location>
        <begin position="327"/>
        <end position="346"/>
    </location>
</feature>
<dbReference type="InterPro" id="IPR001368">
    <property type="entry name" value="TNFR/NGFR_Cys_rich_reg"/>
</dbReference>
<accession>F5H6V7</accession>
<dbReference type="InterPro" id="IPR011029">
    <property type="entry name" value="DEATH-like_dom_sf"/>
</dbReference>
<dbReference type="ProteomicsDB" id="27304"/>
<keyword evidence="26" id="KW-1185">Reference proteome</keyword>
<feature type="chain" id="PRO_5036482008" description="Tumor necrosis factor receptor superfamily member 1A" evidence="22">
    <location>
        <begin position="30"/>
        <end position="528"/>
    </location>
</feature>
<dbReference type="MassIVE" id="F5H6V7"/>
<dbReference type="InterPro" id="IPR020419">
    <property type="entry name" value="TNFR_1A"/>
</dbReference>
<dbReference type="PANTHER" id="PTHR46861:SF1">
    <property type="entry name" value="TUMOR NECROSIS FACTOR RECEPTOR SUPERFAMILY MEMBER 1A"/>
    <property type="match status" value="1"/>
</dbReference>
<evidence type="ECO:0000256" key="2">
    <source>
        <dbReference type="ARBA" id="ARBA00004614"/>
    </source>
</evidence>
<dbReference type="GO" id="GO:0006954">
    <property type="term" value="P:inflammatory response"/>
    <property type="evidence" value="ECO:0007669"/>
    <property type="project" value="InterPro"/>
</dbReference>
<dbReference type="Ensembl" id="ENST00000440083.7">
    <property type="protein sequence ID" value="ENSP00000413224.3"/>
    <property type="gene ID" value="ENSG00000067182.10"/>
</dbReference>
<dbReference type="InterPro" id="IPR052493">
    <property type="entry name" value="TNFRSF1A"/>
</dbReference>
<dbReference type="HOGENOM" id="CLU_1096391_0_0_1"/>
<evidence type="ECO:0000256" key="18">
    <source>
        <dbReference type="ARBA" id="ARBA00031785"/>
    </source>
</evidence>
<dbReference type="Bgee" id="ENSG00000067182">
    <property type="expression patterns" value="Expressed in tendon of biceps brachii and 200 other cell types or tissues"/>
</dbReference>
<dbReference type="Pfam" id="PF00531">
    <property type="entry name" value="Death"/>
    <property type="match status" value="1"/>
</dbReference>
<proteinExistence type="evidence at protein level"/>
<dbReference type="PROSITE" id="PS50017">
    <property type="entry name" value="DEATH_DOMAIN"/>
    <property type="match status" value="1"/>
</dbReference>
<keyword evidence="10" id="KW-0333">Golgi apparatus</keyword>
<dbReference type="EMBL" id="AC006057">
    <property type="status" value="NOT_ANNOTATED_CDS"/>
    <property type="molecule type" value="Genomic_DNA"/>
</dbReference>
<dbReference type="OrthoDB" id="9408020at2759"/>
<dbReference type="PROSITE" id="PS00652">
    <property type="entry name" value="TNFR_NGFR_1"/>
    <property type="match status" value="2"/>
</dbReference>
<protein>
    <recommendedName>
        <fullName evidence="3">Tumor necrosis factor receptor superfamily member 1A</fullName>
    </recommendedName>
    <alternativeName>
        <fullName evidence="18">Tumor necrosis factor receptor 1</fullName>
    </alternativeName>
    <alternativeName>
        <fullName evidence="15">Tumor necrosis factor receptor type I</fullName>
    </alternativeName>
    <alternativeName>
        <fullName evidence="16">p55</fullName>
    </alternativeName>
    <alternativeName>
        <fullName evidence="17">p60</fullName>
    </alternativeName>
</protein>
<evidence type="ECO:0000256" key="20">
    <source>
        <dbReference type="SAM" id="MobiDB-lite"/>
    </source>
</evidence>
<dbReference type="Ensembl" id="ENST00000440083.7">
    <property type="protein sequence ID" value="ENSP00000413224.3"/>
    <property type="gene ID" value="ENSG00000067182.9"/>
</dbReference>
<dbReference type="Gene3D" id="1.10.533.10">
    <property type="entry name" value="Death Domain, Fas"/>
    <property type="match status" value="1"/>
</dbReference>
<feature type="domain" description="Death" evidence="23">
    <location>
        <begin position="429"/>
        <end position="514"/>
    </location>
</feature>
<evidence type="ECO:0000256" key="11">
    <source>
        <dbReference type="ARBA" id="ARBA00023136"/>
    </source>
</evidence>
<dbReference type="ChiTaRS" id="TNFRSF1A">
    <property type="organism name" value="human"/>
</dbReference>
<keyword evidence="9 21" id="KW-1133">Transmembrane helix</keyword>